<evidence type="ECO:0000313" key="1">
    <source>
        <dbReference type="EMBL" id="KAI3750159.1"/>
    </source>
</evidence>
<proteinExistence type="predicted"/>
<dbReference type="Proteomes" id="UP001055811">
    <property type="component" value="Linkage Group LG04"/>
</dbReference>
<reference evidence="1 2" key="2">
    <citation type="journal article" date="2022" name="Mol. Ecol. Resour.">
        <title>The genomes of chicory, endive, great burdock and yacon provide insights into Asteraceae paleo-polyploidization history and plant inulin production.</title>
        <authorList>
            <person name="Fan W."/>
            <person name="Wang S."/>
            <person name="Wang H."/>
            <person name="Wang A."/>
            <person name="Jiang F."/>
            <person name="Liu H."/>
            <person name="Zhao H."/>
            <person name="Xu D."/>
            <person name="Zhang Y."/>
        </authorList>
    </citation>
    <scope>NUCLEOTIDE SEQUENCE [LARGE SCALE GENOMIC DNA]</scope>
    <source>
        <strain evidence="2">cv. Punajuju</strain>
        <tissue evidence="1">Leaves</tissue>
    </source>
</reference>
<protein>
    <submittedName>
        <fullName evidence="1">Uncharacterized protein</fullName>
    </submittedName>
</protein>
<organism evidence="1 2">
    <name type="scientific">Cichorium intybus</name>
    <name type="common">Chicory</name>
    <dbReference type="NCBI Taxonomy" id="13427"/>
    <lineage>
        <taxon>Eukaryota</taxon>
        <taxon>Viridiplantae</taxon>
        <taxon>Streptophyta</taxon>
        <taxon>Embryophyta</taxon>
        <taxon>Tracheophyta</taxon>
        <taxon>Spermatophyta</taxon>
        <taxon>Magnoliopsida</taxon>
        <taxon>eudicotyledons</taxon>
        <taxon>Gunneridae</taxon>
        <taxon>Pentapetalae</taxon>
        <taxon>asterids</taxon>
        <taxon>campanulids</taxon>
        <taxon>Asterales</taxon>
        <taxon>Asteraceae</taxon>
        <taxon>Cichorioideae</taxon>
        <taxon>Cichorieae</taxon>
        <taxon>Cichoriinae</taxon>
        <taxon>Cichorium</taxon>
    </lineage>
</organism>
<sequence>MLPAMLTAMLFVWIYGTLTLLGSWVRSEILQISRELYWNNSFYRLHGLIRAENMEVGRDSDTGGQVKYVVELARVHLLHVLVMEMLILAIL</sequence>
<evidence type="ECO:0000313" key="2">
    <source>
        <dbReference type="Proteomes" id="UP001055811"/>
    </source>
</evidence>
<comment type="caution">
    <text evidence="1">The sequence shown here is derived from an EMBL/GenBank/DDBJ whole genome shotgun (WGS) entry which is preliminary data.</text>
</comment>
<dbReference type="EMBL" id="CM042012">
    <property type="protein sequence ID" value="KAI3750159.1"/>
    <property type="molecule type" value="Genomic_DNA"/>
</dbReference>
<keyword evidence="2" id="KW-1185">Reference proteome</keyword>
<reference evidence="2" key="1">
    <citation type="journal article" date="2022" name="Mol. Ecol. Resour.">
        <title>The genomes of chicory, endive, great burdock and yacon provide insights into Asteraceae palaeo-polyploidization history and plant inulin production.</title>
        <authorList>
            <person name="Fan W."/>
            <person name="Wang S."/>
            <person name="Wang H."/>
            <person name="Wang A."/>
            <person name="Jiang F."/>
            <person name="Liu H."/>
            <person name="Zhao H."/>
            <person name="Xu D."/>
            <person name="Zhang Y."/>
        </authorList>
    </citation>
    <scope>NUCLEOTIDE SEQUENCE [LARGE SCALE GENOMIC DNA]</scope>
    <source>
        <strain evidence="2">cv. Punajuju</strain>
    </source>
</reference>
<accession>A0ACB9DTW1</accession>
<name>A0ACB9DTW1_CICIN</name>
<gene>
    <name evidence="1" type="ORF">L2E82_20785</name>
</gene>